<feature type="region of interest" description="Disordered" evidence="2">
    <location>
        <begin position="1"/>
        <end position="53"/>
    </location>
</feature>
<organism evidence="4 5">
    <name type="scientific">Eimeria necatrix</name>
    <dbReference type="NCBI Taxonomy" id="51315"/>
    <lineage>
        <taxon>Eukaryota</taxon>
        <taxon>Sar</taxon>
        <taxon>Alveolata</taxon>
        <taxon>Apicomplexa</taxon>
        <taxon>Conoidasida</taxon>
        <taxon>Coccidia</taxon>
        <taxon>Eucoccidiorida</taxon>
        <taxon>Eimeriorina</taxon>
        <taxon>Eimeriidae</taxon>
        <taxon>Eimeria</taxon>
    </lineage>
</organism>
<gene>
    <name evidence="4" type="ORF">ENH_00025200</name>
</gene>
<dbReference type="RefSeq" id="XP_013435257.1">
    <property type="nucleotide sequence ID" value="XM_013579803.1"/>
</dbReference>
<dbReference type="GO" id="GO:0008270">
    <property type="term" value="F:zinc ion binding"/>
    <property type="evidence" value="ECO:0007669"/>
    <property type="project" value="UniProtKB-KW"/>
</dbReference>
<feature type="domain" description="CCHC-type" evidence="3">
    <location>
        <begin position="317"/>
        <end position="331"/>
    </location>
</feature>
<dbReference type="PROSITE" id="PS50158">
    <property type="entry name" value="ZF_CCHC"/>
    <property type="match status" value="1"/>
</dbReference>
<protein>
    <recommendedName>
        <fullName evidence="3">CCHC-type domain-containing protein</fullName>
    </recommendedName>
</protein>
<keyword evidence="1" id="KW-0863">Zinc-finger</keyword>
<dbReference type="Gene3D" id="4.10.60.10">
    <property type="entry name" value="Zinc finger, CCHC-type"/>
    <property type="match status" value="1"/>
</dbReference>
<evidence type="ECO:0000259" key="3">
    <source>
        <dbReference type="PROSITE" id="PS50158"/>
    </source>
</evidence>
<dbReference type="SMART" id="SM00343">
    <property type="entry name" value="ZnF_C2HC"/>
    <property type="match status" value="2"/>
</dbReference>
<dbReference type="OrthoDB" id="3863715at2759"/>
<dbReference type="AlphaFoldDB" id="U6MYK3"/>
<sequence>MHLPNGRVVGPMQQETSTSVNKLPSGTPIQPRHATPKPTVAKRPHGHKETPQQVARIAKVNGMPEDRPYVAWDGFHSAMAVIKNVIGDSAESSVTSPTLPEDGSTMQAFLMRTERRYTQMGLETSEWGNTPIDHLVGLALTDGMYLQRTIDLSNWATVQRRLLERFNKTMLQSQLLTELGKVRRNGNPKKYTDQFAAVAERGVGIAPHELADFYCAGLQTDLHLLITNNRLVKYSSWEQVATAAARLYEPKQTVLLRERASRAVRAATEANATHRKQENGTRPGGNYANCYECQGRGYPARVCPSKGERTKRPGETCRKCGGVGHYARDCPTHG</sequence>
<evidence type="ECO:0000256" key="2">
    <source>
        <dbReference type="SAM" id="MobiDB-lite"/>
    </source>
</evidence>
<dbReference type="VEuPathDB" id="ToxoDB:ENH_00025200"/>
<dbReference type="Pfam" id="PF00098">
    <property type="entry name" value="zf-CCHC"/>
    <property type="match status" value="1"/>
</dbReference>
<dbReference type="Proteomes" id="UP000030754">
    <property type="component" value="Unassembled WGS sequence"/>
</dbReference>
<evidence type="ECO:0000256" key="1">
    <source>
        <dbReference type="PROSITE-ProRule" id="PRU00047"/>
    </source>
</evidence>
<reference evidence="4" key="2">
    <citation type="submission" date="2013-10" db="EMBL/GenBank/DDBJ databases">
        <authorList>
            <person name="Aslett M."/>
        </authorList>
    </citation>
    <scope>NUCLEOTIDE SEQUENCE [LARGE SCALE GENOMIC DNA]</scope>
    <source>
        <strain evidence="4">Houghton</strain>
    </source>
</reference>
<evidence type="ECO:0000313" key="4">
    <source>
        <dbReference type="EMBL" id="CDJ66790.1"/>
    </source>
</evidence>
<feature type="compositionally biased region" description="Polar residues" evidence="2">
    <location>
        <begin position="13"/>
        <end position="28"/>
    </location>
</feature>
<evidence type="ECO:0000313" key="5">
    <source>
        <dbReference type="Proteomes" id="UP000030754"/>
    </source>
</evidence>
<accession>U6MYK3</accession>
<reference evidence="4" key="1">
    <citation type="submission" date="2013-10" db="EMBL/GenBank/DDBJ databases">
        <title>Genomic analysis of the causative agents of coccidiosis in chickens.</title>
        <authorList>
            <person name="Reid A.J."/>
            <person name="Blake D."/>
            <person name="Billington K."/>
            <person name="Browne H."/>
            <person name="Dunn M."/>
            <person name="Hung S."/>
            <person name="Kawahara F."/>
            <person name="Miranda-Saavedra D."/>
            <person name="Mourier T."/>
            <person name="Nagra H."/>
            <person name="Otto T.D."/>
            <person name="Rawlings N."/>
            <person name="Sanchez A."/>
            <person name="Sanders M."/>
            <person name="Subramaniam C."/>
            <person name="Tay Y."/>
            <person name="Dear P."/>
            <person name="Doerig C."/>
            <person name="Gruber A."/>
            <person name="Parkinson J."/>
            <person name="Shirley M."/>
            <person name="Wan K.L."/>
            <person name="Berriman M."/>
            <person name="Tomley F."/>
            <person name="Pain A."/>
        </authorList>
    </citation>
    <scope>NUCLEOTIDE SEQUENCE [LARGE SCALE GENOMIC DNA]</scope>
    <source>
        <strain evidence="4">Houghton</strain>
    </source>
</reference>
<keyword evidence="1" id="KW-0479">Metal-binding</keyword>
<dbReference type="EMBL" id="HG723801">
    <property type="protein sequence ID" value="CDJ66790.1"/>
    <property type="molecule type" value="Genomic_DNA"/>
</dbReference>
<proteinExistence type="predicted"/>
<dbReference type="GeneID" id="25472689"/>
<dbReference type="SUPFAM" id="SSF57756">
    <property type="entry name" value="Retrovirus zinc finger-like domains"/>
    <property type="match status" value="1"/>
</dbReference>
<dbReference type="GO" id="GO:0003676">
    <property type="term" value="F:nucleic acid binding"/>
    <property type="evidence" value="ECO:0007669"/>
    <property type="project" value="InterPro"/>
</dbReference>
<dbReference type="InterPro" id="IPR001878">
    <property type="entry name" value="Znf_CCHC"/>
</dbReference>
<keyword evidence="5" id="KW-1185">Reference proteome</keyword>
<dbReference type="InterPro" id="IPR036875">
    <property type="entry name" value="Znf_CCHC_sf"/>
</dbReference>
<keyword evidence="1" id="KW-0862">Zinc</keyword>
<name>U6MYK3_9EIME</name>